<keyword evidence="1" id="KW-0812">Transmembrane</keyword>
<protein>
    <submittedName>
        <fullName evidence="2">Uncharacterized protein</fullName>
    </submittedName>
</protein>
<feature type="transmembrane region" description="Helical" evidence="1">
    <location>
        <begin position="73"/>
        <end position="102"/>
    </location>
</feature>
<dbReference type="EMBL" id="CP016379">
    <property type="protein sequence ID" value="AZR73471.1"/>
    <property type="molecule type" value="Genomic_DNA"/>
</dbReference>
<reference evidence="2 3" key="1">
    <citation type="submission" date="2016-07" db="EMBL/GenBank/DDBJ databases">
        <title>Genome and transcriptome analysis of iron-reducing fermentative bacteria Anoxybacter fermentans.</title>
        <authorList>
            <person name="Zeng X."/>
            <person name="Shao Z."/>
        </authorList>
    </citation>
    <scope>NUCLEOTIDE SEQUENCE [LARGE SCALE GENOMIC DNA]</scope>
    <source>
        <strain evidence="2 3">DY22613</strain>
    </source>
</reference>
<sequence>MRKIRKKFTWRLLLKNIGISILIITGLDILDWKMGLEDSHLILMVVYISVIIIGTVALTFAQTVTTNYFVAQFLGLVLLIVLIIFWFIVYIICFKIFGINILELYFDLNRMKFIIKPH</sequence>
<organism evidence="2 3">
    <name type="scientific">Anoxybacter fermentans</name>
    <dbReference type="NCBI Taxonomy" id="1323375"/>
    <lineage>
        <taxon>Bacteria</taxon>
        <taxon>Bacillati</taxon>
        <taxon>Bacillota</taxon>
        <taxon>Clostridia</taxon>
        <taxon>Halanaerobiales</taxon>
        <taxon>Anoxybacter</taxon>
    </lineage>
</organism>
<dbReference type="AlphaFoldDB" id="A0A3Q9HQK3"/>
<keyword evidence="3" id="KW-1185">Reference proteome</keyword>
<proteinExistence type="predicted"/>
<feature type="transmembrane region" description="Helical" evidence="1">
    <location>
        <begin position="42"/>
        <end position="61"/>
    </location>
</feature>
<evidence type="ECO:0000313" key="2">
    <source>
        <dbReference type="EMBL" id="AZR73471.1"/>
    </source>
</evidence>
<keyword evidence="1" id="KW-0472">Membrane</keyword>
<evidence type="ECO:0000313" key="3">
    <source>
        <dbReference type="Proteomes" id="UP000267250"/>
    </source>
</evidence>
<accession>A0A3Q9HQK3</accession>
<name>A0A3Q9HQK3_9FIRM</name>
<dbReference type="RefSeq" id="WP_127016812.1">
    <property type="nucleotide sequence ID" value="NZ_CP016379.1"/>
</dbReference>
<keyword evidence="1" id="KW-1133">Transmembrane helix</keyword>
<dbReference type="Proteomes" id="UP000267250">
    <property type="component" value="Chromosome"/>
</dbReference>
<gene>
    <name evidence="2" type="ORF">BBF96_08800</name>
</gene>
<feature type="transmembrane region" description="Helical" evidence="1">
    <location>
        <begin position="12"/>
        <end position="30"/>
    </location>
</feature>
<evidence type="ECO:0000256" key="1">
    <source>
        <dbReference type="SAM" id="Phobius"/>
    </source>
</evidence>
<dbReference type="KEGG" id="aft:BBF96_08800"/>